<evidence type="ECO:0000256" key="1">
    <source>
        <dbReference type="ARBA" id="ARBA00023157"/>
    </source>
</evidence>
<name>A0A0U2UR98_9MAXI</name>
<keyword evidence="1" id="KW-1015">Disulfide bond</keyword>
<keyword evidence="2" id="KW-0732">Signal</keyword>
<dbReference type="PROSITE" id="PS50015">
    <property type="entry name" value="SAP_B"/>
    <property type="match status" value="2"/>
</dbReference>
<protein>
    <submittedName>
        <fullName evidence="4">Proactivator polypeptide</fullName>
    </submittedName>
</protein>
<dbReference type="InterPro" id="IPR008139">
    <property type="entry name" value="SaposinB_dom"/>
</dbReference>
<reference evidence="4" key="1">
    <citation type="journal article" date="2015" name="Sci. Rep.">
        <title>Spliced leader RNA trans-splicing discovered in copepods.</title>
        <authorList>
            <person name="Yang F."/>
            <person name="Xu D."/>
            <person name="Zhuang Y."/>
            <person name="Yi X."/>
            <person name="Huang Y."/>
            <person name="Chen H."/>
            <person name="Lin S."/>
            <person name="Campbell D.A."/>
            <person name="Sturm N.R."/>
            <person name="Liu G."/>
            <person name="Zhang H."/>
        </authorList>
    </citation>
    <scope>NUCLEOTIDE SEQUENCE</scope>
</reference>
<accession>A0A0U2UR98</accession>
<sequence>MFLLVVTLTALTGVSGSSVTVRQNAESLLNSDDGFVPCEVCEMATIYTRTNLINNQTITGLTNVGERICYKFFDKSHQKLDKCLSTTRNFVKDLVKMIQDATYDEGKFCKAMKFCATPPPMHLTSKLSKKKIDPKKCANCEVVIKKLQEFARNFTSKYDVRKTIGTFCSSSFVPELLREECRALSTNATDRVITIINDKRAPKEVCEGIKLCNATSLQLYKNMYFNVKQASMMTSDDSCELCESLIYTLDVEDSDP</sequence>
<dbReference type="PANTHER" id="PTHR11480">
    <property type="entry name" value="SAPOSIN-RELATED"/>
    <property type="match status" value="1"/>
</dbReference>
<evidence type="ECO:0000259" key="3">
    <source>
        <dbReference type="PROSITE" id="PS50015"/>
    </source>
</evidence>
<dbReference type="SMART" id="SM00741">
    <property type="entry name" value="SapB"/>
    <property type="match status" value="2"/>
</dbReference>
<feature type="domain" description="Saposin B-type" evidence="3">
    <location>
        <begin position="34"/>
        <end position="119"/>
    </location>
</feature>
<dbReference type="SUPFAM" id="SSF47862">
    <property type="entry name" value="Saposin"/>
    <property type="match status" value="2"/>
</dbReference>
<dbReference type="AlphaFoldDB" id="A0A0U2UR98"/>
<dbReference type="InterPro" id="IPR051428">
    <property type="entry name" value="Sphingo_Act-Surfact_Prot"/>
</dbReference>
<feature type="signal peptide" evidence="2">
    <location>
        <begin position="1"/>
        <end position="16"/>
    </location>
</feature>
<organism evidence="4">
    <name type="scientific">Centropages tenuiremis</name>
    <dbReference type="NCBI Taxonomy" id="544689"/>
    <lineage>
        <taxon>Eukaryota</taxon>
        <taxon>Metazoa</taxon>
        <taxon>Ecdysozoa</taxon>
        <taxon>Arthropoda</taxon>
        <taxon>Crustacea</taxon>
        <taxon>Multicrustacea</taxon>
        <taxon>Hexanauplia</taxon>
        <taxon>Copepoda</taxon>
        <taxon>Calanoida</taxon>
        <taxon>Centropagidae</taxon>
        <taxon>Centropages</taxon>
    </lineage>
</organism>
<feature type="chain" id="PRO_5006832731" evidence="2">
    <location>
        <begin position="17"/>
        <end position="256"/>
    </location>
</feature>
<proteinExistence type="evidence at transcript level"/>
<dbReference type="InterPro" id="IPR011001">
    <property type="entry name" value="Saposin-like"/>
</dbReference>
<dbReference type="EMBL" id="KT754213">
    <property type="protein sequence ID" value="ALS04047.1"/>
    <property type="molecule type" value="mRNA"/>
</dbReference>
<evidence type="ECO:0000313" key="4">
    <source>
        <dbReference type="EMBL" id="ALS04047.1"/>
    </source>
</evidence>
<evidence type="ECO:0000256" key="2">
    <source>
        <dbReference type="SAM" id="SignalP"/>
    </source>
</evidence>
<feature type="domain" description="Saposin B-type" evidence="3">
    <location>
        <begin position="133"/>
        <end position="216"/>
    </location>
</feature>
<dbReference type="Gene3D" id="1.10.225.10">
    <property type="entry name" value="Saposin-like"/>
    <property type="match status" value="2"/>
</dbReference>
<feature type="non-terminal residue" evidence="4">
    <location>
        <position position="256"/>
    </location>
</feature>